<keyword evidence="3" id="KW-0285">Flavoprotein</keyword>
<dbReference type="InterPro" id="IPR016167">
    <property type="entry name" value="FAD-bd_PCMH_sub1"/>
</dbReference>
<feature type="signal peptide" evidence="7">
    <location>
        <begin position="1"/>
        <end position="23"/>
    </location>
</feature>
<dbReference type="Pfam" id="PF01565">
    <property type="entry name" value="FAD_binding_4"/>
    <property type="match status" value="1"/>
</dbReference>
<dbReference type="InterPro" id="IPR012951">
    <property type="entry name" value="BBE"/>
</dbReference>
<evidence type="ECO:0000256" key="4">
    <source>
        <dbReference type="ARBA" id="ARBA00022729"/>
    </source>
</evidence>
<dbReference type="PANTHER" id="PTHR32448">
    <property type="entry name" value="OS08G0158400 PROTEIN"/>
    <property type="match status" value="1"/>
</dbReference>
<evidence type="ECO:0000256" key="7">
    <source>
        <dbReference type="SAM" id="SignalP"/>
    </source>
</evidence>
<gene>
    <name evidence="9" type="ORF">PVAP13_4KG261900</name>
</gene>
<protein>
    <recommendedName>
        <fullName evidence="8">FAD-binding PCMH-type domain-containing protein</fullName>
    </recommendedName>
</protein>
<evidence type="ECO:0000256" key="6">
    <source>
        <dbReference type="ARBA" id="ARBA00023180"/>
    </source>
</evidence>
<dbReference type="Proteomes" id="UP000823388">
    <property type="component" value="Chromosome 4K"/>
</dbReference>
<dbReference type="InterPro" id="IPR016166">
    <property type="entry name" value="FAD-bd_PCMH"/>
</dbReference>
<keyword evidence="5" id="KW-0274">FAD</keyword>
<dbReference type="GO" id="GO:0016491">
    <property type="term" value="F:oxidoreductase activity"/>
    <property type="evidence" value="ECO:0007669"/>
    <property type="project" value="InterPro"/>
</dbReference>
<dbReference type="InterPro" id="IPR016169">
    <property type="entry name" value="FAD-bd_PCMH_sub2"/>
</dbReference>
<comment type="caution">
    <text evidence="9">The sequence shown here is derived from an EMBL/GenBank/DDBJ whole genome shotgun (WGS) entry which is preliminary data.</text>
</comment>
<dbReference type="Gene3D" id="3.30.43.10">
    <property type="entry name" value="Uridine Diphospho-n-acetylenolpyruvylglucosamine Reductase, domain 2"/>
    <property type="match status" value="1"/>
</dbReference>
<evidence type="ECO:0000259" key="8">
    <source>
        <dbReference type="PROSITE" id="PS51387"/>
    </source>
</evidence>
<feature type="chain" id="PRO_5035850815" description="FAD-binding PCMH-type domain-containing protein" evidence="7">
    <location>
        <begin position="24"/>
        <end position="541"/>
    </location>
</feature>
<keyword evidence="4 7" id="KW-0732">Signal</keyword>
<evidence type="ECO:0000313" key="10">
    <source>
        <dbReference type="Proteomes" id="UP000823388"/>
    </source>
</evidence>
<dbReference type="Gene3D" id="3.40.462.20">
    <property type="match status" value="1"/>
</dbReference>
<proteinExistence type="inferred from homology"/>
<feature type="domain" description="FAD-binding PCMH-type" evidence="8">
    <location>
        <begin position="75"/>
        <end position="259"/>
    </location>
</feature>
<evidence type="ECO:0000313" key="9">
    <source>
        <dbReference type="EMBL" id="KAG2612175.1"/>
    </source>
</evidence>
<keyword evidence="6" id="KW-0325">Glycoprotein</keyword>
<accession>A0A8T0TSU6</accession>
<evidence type="ECO:0000256" key="2">
    <source>
        <dbReference type="ARBA" id="ARBA00005466"/>
    </source>
</evidence>
<reference evidence="9" key="1">
    <citation type="submission" date="2020-05" db="EMBL/GenBank/DDBJ databases">
        <title>WGS assembly of Panicum virgatum.</title>
        <authorList>
            <person name="Lovell J.T."/>
            <person name="Jenkins J."/>
            <person name="Shu S."/>
            <person name="Juenger T.E."/>
            <person name="Schmutz J."/>
        </authorList>
    </citation>
    <scope>NUCLEOTIDE SEQUENCE</scope>
    <source>
        <strain evidence="9">AP13</strain>
    </source>
</reference>
<dbReference type="Pfam" id="PF08031">
    <property type="entry name" value="BBE"/>
    <property type="match status" value="1"/>
</dbReference>
<dbReference type="InterPro" id="IPR036318">
    <property type="entry name" value="FAD-bd_PCMH-like_sf"/>
</dbReference>
<dbReference type="EMBL" id="CM029043">
    <property type="protein sequence ID" value="KAG2612175.1"/>
    <property type="molecule type" value="Genomic_DNA"/>
</dbReference>
<dbReference type="OrthoDB" id="407275at2759"/>
<dbReference type="InterPro" id="IPR006094">
    <property type="entry name" value="Oxid_FAD_bind_N"/>
</dbReference>
<dbReference type="Gene3D" id="3.30.465.10">
    <property type="match status" value="1"/>
</dbReference>
<comment type="similarity">
    <text evidence="2">Belongs to the oxygen-dependent FAD-linked oxidoreductase family.</text>
</comment>
<dbReference type="AlphaFoldDB" id="A0A8T0TSU6"/>
<name>A0A8T0TSU6_PANVG</name>
<dbReference type="SUPFAM" id="SSF56176">
    <property type="entry name" value="FAD-binding/transporter-associated domain-like"/>
    <property type="match status" value="1"/>
</dbReference>
<organism evidence="9 10">
    <name type="scientific">Panicum virgatum</name>
    <name type="common">Blackwell switchgrass</name>
    <dbReference type="NCBI Taxonomy" id="38727"/>
    <lineage>
        <taxon>Eukaryota</taxon>
        <taxon>Viridiplantae</taxon>
        <taxon>Streptophyta</taxon>
        <taxon>Embryophyta</taxon>
        <taxon>Tracheophyta</taxon>
        <taxon>Spermatophyta</taxon>
        <taxon>Magnoliopsida</taxon>
        <taxon>Liliopsida</taxon>
        <taxon>Poales</taxon>
        <taxon>Poaceae</taxon>
        <taxon>PACMAD clade</taxon>
        <taxon>Panicoideae</taxon>
        <taxon>Panicodae</taxon>
        <taxon>Paniceae</taxon>
        <taxon>Panicinae</taxon>
        <taxon>Panicum</taxon>
        <taxon>Panicum sect. Hiantes</taxon>
    </lineage>
</organism>
<sequence>MAVSSRGLALALVLSFSSLCYLAAPSPAATTSDPDGFLQCLSGSVPSGLIYTQGASNFTDVLASSVRNPRVFTGDTARPLCVVTATDASHVQAAVRCGRARGVRLRVRSGGHDYEGLSYRSLQRGEVFAVVDLTRLRAIVVSAGGGGAWPAAPTAWVESGATLGELYYTVAGNNSGLAFPAGICPTIGVGGHLSGGGIGMLMRRFGLAADNVLDAKLVTADGDLVDRAAMGEDLFWAIRGGGGGNFGIVVSWKVGLVRVPPTVTALNVMRTLDQGAIDVVNRWQEVGPTLPSDITMRVIIQGQQATFQTLYLGRCGDLVPTLGTFFPELGMTAADCLEMTWLQSVGFFHTWNPNAPVESLLNRGTSLSTFTKNKSDYVRRAIAKDDWKSIFPWFAMSGAGMIILEPHGGFIGTVPPSATPYPHRSGVLYNIQYIAFWPAGSDGSAATSWISNFYDFMGQFVTNNPREAYVNYRDLDIGENTVVNDVSTLDGGKVWGERYFAGNFRRLAAVKGAVDPTDFFRNEQSIPPLLQGNNRWGKRLG</sequence>
<evidence type="ECO:0000256" key="3">
    <source>
        <dbReference type="ARBA" id="ARBA00022630"/>
    </source>
</evidence>
<dbReference type="PROSITE" id="PS51387">
    <property type="entry name" value="FAD_PCMH"/>
    <property type="match status" value="1"/>
</dbReference>
<evidence type="ECO:0000256" key="5">
    <source>
        <dbReference type="ARBA" id="ARBA00022827"/>
    </source>
</evidence>
<evidence type="ECO:0000256" key="1">
    <source>
        <dbReference type="ARBA" id="ARBA00001974"/>
    </source>
</evidence>
<comment type="cofactor">
    <cofactor evidence="1">
        <name>FAD</name>
        <dbReference type="ChEBI" id="CHEBI:57692"/>
    </cofactor>
</comment>
<dbReference type="GO" id="GO:0071949">
    <property type="term" value="F:FAD binding"/>
    <property type="evidence" value="ECO:0007669"/>
    <property type="project" value="InterPro"/>
</dbReference>
<keyword evidence="10" id="KW-1185">Reference proteome</keyword>